<dbReference type="EMBL" id="VFOX01000001">
    <property type="protein sequence ID" value="TQL86059.1"/>
    <property type="molecule type" value="Genomic_DNA"/>
</dbReference>
<evidence type="ECO:0000256" key="1">
    <source>
        <dbReference type="SAM" id="SignalP"/>
    </source>
</evidence>
<comment type="caution">
    <text evidence="3">The sequence shown here is derived from an EMBL/GenBank/DDBJ whole genome shotgun (WGS) entry which is preliminary data.</text>
</comment>
<protein>
    <submittedName>
        <fullName evidence="3">Putative autotransporter adhesin-like protein</fullName>
    </submittedName>
</protein>
<name>A0A543BMI9_9MICO</name>
<dbReference type="RefSeq" id="WP_170198090.1">
    <property type="nucleotide sequence ID" value="NZ_VFOX01000001.1"/>
</dbReference>
<dbReference type="PANTHER" id="PTHR39200">
    <property type="entry name" value="HYPOTHETICAL EXPORTED PROTEIN"/>
    <property type="match status" value="1"/>
</dbReference>
<dbReference type="PANTHER" id="PTHR39200:SF1">
    <property type="entry name" value="AUTO-TRANSPORTER ADHESIN HEAD GIN DOMAIN-CONTAINING PROTEIN-RELATED"/>
    <property type="match status" value="1"/>
</dbReference>
<keyword evidence="4" id="KW-1185">Reference proteome</keyword>
<proteinExistence type="predicted"/>
<dbReference type="Proteomes" id="UP000317209">
    <property type="component" value="Unassembled WGS sequence"/>
</dbReference>
<dbReference type="InterPro" id="IPR021255">
    <property type="entry name" value="DUF2807"/>
</dbReference>
<keyword evidence="1" id="KW-0732">Signal</keyword>
<organism evidence="3 4">
    <name type="scientific">Microbacterium saperdae</name>
    <dbReference type="NCBI Taxonomy" id="69368"/>
    <lineage>
        <taxon>Bacteria</taxon>
        <taxon>Bacillati</taxon>
        <taxon>Actinomycetota</taxon>
        <taxon>Actinomycetes</taxon>
        <taxon>Micrococcales</taxon>
        <taxon>Microbacteriaceae</taxon>
        <taxon>Microbacterium</taxon>
    </lineage>
</organism>
<dbReference type="Gene3D" id="2.160.20.120">
    <property type="match status" value="1"/>
</dbReference>
<accession>A0A543BMI9</accession>
<evidence type="ECO:0000313" key="3">
    <source>
        <dbReference type="EMBL" id="TQL86059.1"/>
    </source>
</evidence>
<dbReference type="Pfam" id="PF10988">
    <property type="entry name" value="DUF2807"/>
    <property type="match status" value="1"/>
</dbReference>
<evidence type="ECO:0000313" key="4">
    <source>
        <dbReference type="Proteomes" id="UP000317209"/>
    </source>
</evidence>
<gene>
    <name evidence="3" type="ORF">FB560_1701</name>
</gene>
<sequence length="255" mass="25646">MRSPLPALSAAVILLAAGLTGCSSFDPGAVVAENRAVTDVRAVELDTSGDLTVTRGDVPSLKVIAGSRIIEQLTTDIDDGVLRLGMAGGTPVRTGAIRYELTVSALASLTVRGSGDASADFTGADDAAISVRGSGDVEAQGIDGRAATLTVDGSGEITVEDARVDSITVRLDGSGAVAISGDTQTQDVEISGDGDYEAGDLHSADAVVTIHGAGDALITASRTLDARIDGSGSISYDGDAQVTKEISGSGDLLRR</sequence>
<reference evidence="3 4" key="1">
    <citation type="submission" date="2019-06" db="EMBL/GenBank/DDBJ databases">
        <title>Sequencing the genomes of 1000 actinobacteria strains.</title>
        <authorList>
            <person name="Klenk H.-P."/>
        </authorList>
    </citation>
    <scope>NUCLEOTIDE SEQUENCE [LARGE SCALE GENOMIC DNA]</scope>
    <source>
        <strain evidence="3 4">DSM 20169</strain>
    </source>
</reference>
<evidence type="ECO:0000259" key="2">
    <source>
        <dbReference type="Pfam" id="PF10988"/>
    </source>
</evidence>
<feature type="chain" id="PRO_5038687292" evidence="1">
    <location>
        <begin position="26"/>
        <end position="255"/>
    </location>
</feature>
<feature type="signal peptide" evidence="1">
    <location>
        <begin position="1"/>
        <end position="25"/>
    </location>
</feature>
<feature type="domain" description="Putative auto-transporter adhesin head GIN" evidence="2">
    <location>
        <begin position="42"/>
        <end position="240"/>
    </location>
</feature>
<dbReference type="PROSITE" id="PS51257">
    <property type="entry name" value="PROKAR_LIPOPROTEIN"/>
    <property type="match status" value="1"/>
</dbReference>
<dbReference type="AlphaFoldDB" id="A0A543BMI9"/>